<dbReference type="EMBL" id="AP018150">
    <property type="protein sequence ID" value="BBE08308.1"/>
    <property type="molecule type" value="Genomic_DNA"/>
</dbReference>
<keyword evidence="2" id="KW-1185">Reference proteome</keyword>
<protein>
    <submittedName>
        <fullName evidence="1">Slt family transglycosylase</fullName>
    </submittedName>
</protein>
<name>A0A2Z6ESE6_9BURK</name>
<dbReference type="SUPFAM" id="SSF53955">
    <property type="entry name" value="Lysozyme-like"/>
    <property type="match status" value="1"/>
</dbReference>
<reference evidence="1 2" key="1">
    <citation type="journal article" date="2018" name="Microbes Environ.">
        <title>Comparative Genomic Insights into Endofungal Lifestyles of Two Bacterial Endosymbionts, Mycoavidus cysteinexigens and Burkholderia rhizoxinica.</title>
        <authorList>
            <person name="Sharmin D."/>
            <person name="Guo Y."/>
            <person name="Nishizawa T."/>
            <person name="Ohshima S."/>
            <person name="Sato Y."/>
            <person name="Takashima Y."/>
            <person name="Narisawa K."/>
            <person name="Ohta H."/>
        </authorList>
    </citation>
    <scope>NUCLEOTIDE SEQUENCE [LARGE SCALE GENOMIC DNA]</scope>
    <source>
        <strain evidence="1 2">B1-EB</strain>
    </source>
</reference>
<organism evidence="1 2">
    <name type="scientific">Mycoavidus cysteinexigens</name>
    <dbReference type="NCBI Taxonomy" id="1553431"/>
    <lineage>
        <taxon>Bacteria</taxon>
        <taxon>Pseudomonadati</taxon>
        <taxon>Pseudomonadota</taxon>
        <taxon>Betaproteobacteria</taxon>
        <taxon>Burkholderiales</taxon>
        <taxon>Burkholderiaceae</taxon>
        <taxon>Mycoavidus</taxon>
    </lineage>
</organism>
<dbReference type="KEGG" id="mcys:MCB1EB_0147"/>
<dbReference type="Proteomes" id="UP000282597">
    <property type="component" value="Chromosome"/>
</dbReference>
<sequence length="348" mass="37591">MSVPAVRAILHHSAYISRYFAYSVCFVVIAGVILGWLSPASRQAFMARLAPVPEISQQAKPSLHSNKPAGDVLEVKKLAKAMPLSAFEARVRKITSARIAPDACDAQVLASVEERKWVVDYLARRYRVAREPLKKLVKEAFITGREFGLDPLLLLSVIAIESRFNPYAESGVGAQGLMQVMSKLHADKFDHFGGLAAAFDPLANLKVGALILKDCIIRGGSLAQGLRLYVGATSKYDGIYGAKVQAERERLRSVAQGHDISIHLPQKPSRSVIQAYNKTPNGTALSRPKKSLVATAYAAPKNSKKVVAATAAQPPKIVIVPASRPAQLELGENHQKVDGRGESAELGV</sequence>
<proteinExistence type="predicted"/>
<evidence type="ECO:0000313" key="2">
    <source>
        <dbReference type="Proteomes" id="UP000282597"/>
    </source>
</evidence>
<dbReference type="InterPro" id="IPR008258">
    <property type="entry name" value="Transglycosylase_SLT_dom_1"/>
</dbReference>
<dbReference type="AlphaFoldDB" id="A0A2Z6ESE6"/>
<accession>A0A2Z6ESE6</accession>
<dbReference type="Gene3D" id="1.10.530.10">
    <property type="match status" value="1"/>
</dbReference>
<gene>
    <name evidence="1" type="ORF">MCB1EB_0147</name>
</gene>
<dbReference type="RefSeq" id="WP_431311519.1">
    <property type="nucleotide sequence ID" value="NZ_AP018150.1"/>
</dbReference>
<evidence type="ECO:0000313" key="1">
    <source>
        <dbReference type="EMBL" id="BBE08308.1"/>
    </source>
</evidence>
<dbReference type="Pfam" id="PF01464">
    <property type="entry name" value="SLT"/>
    <property type="match status" value="1"/>
</dbReference>
<dbReference type="InterPro" id="IPR023346">
    <property type="entry name" value="Lysozyme-like_dom_sf"/>
</dbReference>